<dbReference type="AlphaFoldDB" id="A0A161I0F5"/>
<organism evidence="1 2">
    <name type="scientific">Paraburkholderia phytofirmans OLGA172</name>
    <dbReference type="NCBI Taxonomy" id="1417228"/>
    <lineage>
        <taxon>Bacteria</taxon>
        <taxon>Pseudomonadati</taxon>
        <taxon>Pseudomonadota</taxon>
        <taxon>Betaproteobacteria</taxon>
        <taxon>Burkholderiales</taxon>
        <taxon>Burkholderiaceae</taxon>
        <taxon>Paraburkholderia</taxon>
    </lineage>
</organism>
<evidence type="ECO:0008006" key="3">
    <source>
        <dbReference type="Google" id="ProtNLM"/>
    </source>
</evidence>
<dbReference type="KEGG" id="buz:AYM40_36695"/>
<evidence type="ECO:0000313" key="1">
    <source>
        <dbReference type="EMBL" id="ANB77887.1"/>
    </source>
</evidence>
<keyword evidence="2" id="KW-1185">Reference proteome</keyword>
<dbReference type="InterPro" id="IPR021947">
    <property type="entry name" value="DUF3564"/>
</dbReference>
<geneLocation type="plasmid" evidence="2">
    <name>polga1</name>
</geneLocation>
<proteinExistence type="predicted"/>
<dbReference type="OrthoDB" id="9130024at2"/>
<dbReference type="RefSeq" id="WP_063501064.1">
    <property type="nucleotide sequence ID" value="NZ_CP014580.1"/>
</dbReference>
<protein>
    <recommendedName>
        <fullName evidence="3">DUF3564 domain-containing protein</fullName>
    </recommendedName>
</protein>
<name>A0A161I0F5_9BURK</name>
<sequence length="124" mass="13783">MRLTIHLDTFDRVNPMAFAILWLDDETRQWSREGHMGLELPEWGALHVDCGNTLVCGPHDSTPCCVLEGLDLNATSGPFEGETGRAQWCSDASRSLMTGHWHVQCVDNENTEPEDGIFAADDNP</sequence>
<keyword evidence="1" id="KW-0614">Plasmid</keyword>
<dbReference type="Proteomes" id="UP000076852">
    <property type="component" value="Plasmid pOLGA1"/>
</dbReference>
<reference evidence="1 2" key="1">
    <citation type="journal article" date="2016" name="Gene">
        <title>PacBio SMRT assembly of a complex multi-replicon genome reveals chlorocatechol degradative operon in a region of genome plasticity.</title>
        <authorList>
            <person name="Ricker N."/>
            <person name="Shen S.Y."/>
            <person name="Goordial J."/>
            <person name="Jin S."/>
            <person name="Fulthorpe R.R."/>
        </authorList>
    </citation>
    <scope>NUCLEOTIDE SEQUENCE [LARGE SCALE GENOMIC DNA]</scope>
    <source>
        <strain evidence="1 2">OLGA172</strain>
        <plasmid evidence="2">polga1</plasmid>
    </source>
</reference>
<evidence type="ECO:0000313" key="2">
    <source>
        <dbReference type="Proteomes" id="UP000076852"/>
    </source>
</evidence>
<dbReference type="EMBL" id="CP014580">
    <property type="protein sequence ID" value="ANB77887.1"/>
    <property type="molecule type" value="Genomic_DNA"/>
</dbReference>
<gene>
    <name evidence="1" type="ORF">AYM40_36695</name>
</gene>
<accession>A0A161I0F5</accession>
<dbReference type="Pfam" id="PF12087">
    <property type="entry name" value="DUF3564"/>
    <property type="match status" value="1"/>
</dbReference>